<name>X1QG35_9ZZZZ</name>
<evidence type="ECO:0000313" key="1">
    <source>
        <dbReference type="EMBL" id="GAI67178.1"/>
    </source>
</evidence>
<reference evidence="1" key="1">
    <citation type="journal article" date="2014" name="Front. Microbiol.">
        <title>High frequency of phylogenetically diverse reductive dehalogenase-homologous genes in deep subseafloor sedimentary metagenomes.</title>
        <authorList>
            <person name="Kawai M."/>
            <person name="Futagami T."/>
            <person name="Toyoda A."/>
            <person name="Takaki Y."/>
            <person name="Nishi S."/>
            <person name="Hori S."/>
            <person name="Arai W."/>
            <person name="Tsubouchi T."/>
            <person name="Morono Y."/>
            <person name="Uchiyama I."/>
            <person name="Ito T."/>
            <person name="Fujiyama A."/>
            <person name="Inagaki F."/>
            <person name="Takami H."/>
        </authorList>
    </citation>
    <scope>NUCLEOTIDE SEQUENCE</scope>
    <source>
        <strain evidence="1">Expedition CK06-06</strain>
    </source>
</reference>
<sequence>LKGKFSLNPLAADSNTFYPHKCLSHGCAEWAVVSCEKFVTDFFTRMKIASVYGDLKSKLTIQ</sequence>
<comment type="caution">
    <text evidence="1">The sequence shown here is derived from an EMBL/GenBank/DDBJ whole genome shotgun (WGS) entry which is preliminary data.</text>
</comment>
<dbReference type="AlphaFoldDB" id="X1QG35"/>
<dbReference type="EMBL" id="BARW01003455">
    <property type="protein sequence ID" value="GAI67178.1"/>
    <property type="molecule type" value="Genomic_DNA"/>
</dbReference>
<proteinExistence type="predicted"/>
<organism evidence="1">
    <name type="scientific">marine sediment metagenome</name>
    <dbReference type="NCBI Taxonomy" id="412755"/>
    <lineage>
        <taxon>unclassified sequences</taxon>
        <taxon>metagenomes</taxon>
        <taxon>ecological metagenomes</taxon>
    </lineage>
</organism>
<protein>
    <submittedName>
        <fullName evidence="1">Uncharacterized protein</fullName>
    </submittedName>
</protein>
<gene>
    <name evidence="1" type="ORF">S12H4_08803</name>
</gene>
<feature type="non-terminal residue" evidence="1">
    <location>
        <position position="1"/>
    </location>
</feature>
<accession>X1QG35</accession>